<dbReference type="SUPFAM" id="SSF74650">
    <property type="entry name" value="Galactose mutarotase-like"/>
    <property type="match status" value="1"/>
</dbReference>
<dbReference type="CDD" id="cd09021">
    <property type="entry name" value="Aldose_epim_Ec_YphB"/>
    <property type="match status" value="1"/>
</dbReference>
<protein>
    <submittedName>
        <fullName evidence="1">Aldose epimerase</fullName>
    </submittedName>
</protein>
<dbReference type="AlphaFoldDB" id="A0A1U9V043"/>
<dbReference type="InterPro" id="IPR011013">
    <property type="entry name" value="Gal_mutarotase_sf_dom"/>
</dbReference>
<evidence type="ECO:0000313" key="1">
    <source>
        <dbReference type="EMBL" id="AQV98263.1"/>
    </source>
</evidence>
<dbReference type="GO" id="GO:0030246">
    <property type="term" value="F:carbohydrate binding"/>
    <property type="evidence" value="ECO:0007669"/>
    <property type="project" value="InterPro"/>
</dbReference>
<dbReference type="InterPro" id="IPR014718">
    <property type="entry name" value="GH-type_carb-bd"/>
</dbReference>
<dbReference type="GO" id="GO:0016853">
    <property type="term" value="F:isomerase activity"/>
    <property type="evidence" value="ECO:0007669"/>
    <property type="project" value="InterPro"/>
</dbReference>
<accession>A0A1U9V043</accession>
<dbReference type="OrthoDB" id="9808779at2"/>
<proteinExistence type="predicted"/>
<dbReference type="InterPro" id="IPR008183">
    <property type="entry name" value="Aldose_1/G6P_1-epimerase"/>
</dbReference>
<reference evidence="2" key="1">
    <citation type="submission" date="2017-02" db="EMBL/GenBank/DDBJ databases">
        <title>Complete genome sequence of Cupriavidus necator strain NH9, a 3-chlorobenzoate degrader.</title>
        <authorList>
            <person name="Moriuchi R."/>
            <person name="Dohra H."/>
            <person name="Ogawa N."/>
        </authorList>
    </citation>
    <scope>NUCLEOTIDE SEQUENCE [LARGE SCALE GENOMIC DNA]</scope>
    <source>
        <strain evidence="2">NH9</strain>
    </source>
</reference>
<sequence>MSAGAAPASCGVWLAAAPVHTLRSGPLTLRFAPAAGGRIVALESFDAHSGRQRDWLVPMPAQALRDGFDAHAWPKAGCYPLLPFSNRIRNAAFSWGGRDIRLVPHPGQPHAMHGLAHARPWQLDSLASTRAALSLRHVPAGLDWPWPFTATQELELTPEGLSALMTLRNDGNCPMPAGAGFHPFFPRPPGLRVQFSASHLWPADAGSVAIGRRDIAPEEDYRSPRALPPTEWSGYYSGWQREARLLMPDGHGLVMRAGMPLEHLVVYAPAGRDFCCIEPVSHVADAINLHQRGFPDTGFQQIEPGTTLRFAMQLQIA</sequence>
<dbReference type="GO" id="GO:0005975">
    <property type="term" value="P:carbohydrate metabolic process"/>
    <property type="evidence" value="ECO:0007669"/>
    <property type="project" value="InterPro"/>
</dbReference>
<evidence type="ECO:0000313" key="2">
    <source>
        <dbReference type="Proteomes" id="UP000189627"/>
    </source>
</evidence>
<name>A0A1U9V043_CUPNE</name>
<dbReference type="Pfam" id="PF01263">
    <property type="entry name" value="Aldose_epim"/>
    <property type="match status" value="1"/>
</dbReference>
<dbReference type="EMBL" id="CP017758">
    <property type="protein sequence ID" value="AQV98263.1"/>
    <property type="molecule type" value="Genomic_DNA"/>
</dbReference>
<organism evidence="1 2">
    <name type="scientific">Cupriavidus necator</name>
    <name type="common">Alcaligenes eutrophus</name>
    <name type="synonym">Ralstonia eutropha</name>
    <dbReference type="NCBI Taxonomy" id="106590"/>
    <lineage>
        <taxon>Bacteria</taxon>
        <taxon>Pseudomonadati</taxon>
        <taxon>Pseudomonadota</taxon>
        <taxon>Betaproteobacteria</taxon>
        <taxon>Burkholderiales</taxon>
        <taxon>Burkholderiaceae</taxon>
        <taxon>Cupriavidus</taxon>
    </lineage>
</organism>
<dbReference type="Proteomes" id="UP000189627">
    <property type="component" value="Chromosome 2"/>
</dbReference>
<gene>
    <name evidence="1" type="ORF">BJN34_30805</name>
</gene>
<dbReference type="KEGG" id="cuh:BJN34_30805"/>
<dbReference type="Gene3D" id="2.70.98.10">
    <property type="match status" value="1"/>
</dbReference>